<evidence type="ECO:0008006" key="5">
    <source>
        <dbReference type="Google" id="ProtNLM"/>
    </source>
</evidence>
<dbReference type="SUPFAM" id="SSF111369">
    <property type="entry name" value="HlyD-like secretion proteins"/>
    <property type="match status" value="1"/>
</dbReference>
<comment type="subcellular location">
    <subcellularLocation>
        <location evidence="1">Cell envelope</location>
    </subcellularLocation>
</comment>
<accession>A0ABU3SRS1</accession>
<evidence type="ECO:0000256" key="2">
    <source>
        <dbReference type="ARBA" id="ARBA00023054"/>
    </source>
</evidence>
<protein>
    <recommendedName>
        <fullName evidence="5">RND efflux pump membrane fusion protein barrel-sandwich domain-containing protein</fullName>
    </recommendedName>
</protein>
<reference evidence="3 4" key="1">
    <citation type="submission" date="2023-10" db="EMBL/GenBank/DDBJ databases">
        <title>Glaciecola aquimarina strain GGW-M5 nov., isolated from a coastal seawater.</title>
        <authorList>
            <person name="Bayburt H."/>
            <person name="Kim J.M."/>
            <person name="Choi B.J."/>
            <person name="Jeon C.O."/>
        </authorList>
    </citation>
    <scope>NUCLEOTIDE SEQUENCE [LARGE SCALE GENOMIC DNA]</scope>
    <source>
        <strain evidence="3 4">KCTC 32108</strain>
    </source>
</reference>
<dbReference type="InterPro" id="IPR050465">
    <property type="entry name" value="UPF0194_transport"/>
</dbReference>
<evidence type="ECO:0000313" key="3">
    <source>
        <dbReference type="EMBL" id="MDU0352711.1"/>
    </source>
</evidence>
<dbReference type="Gene3D" id="2.40.30.170">
    <property type="match status" value="1"/>
</dbReference>
<name>A0ABU3SRS1_9ALTE</name>
<evidence type="ECO:0000256" key="1">
    <source>
        <dbReference type="ARBA" id="ARBA00004196"/>
    </source>
</evidence>
<proteinExistence type="predicted"/>
<keyword evidence="2" id="KW-0175">Coiled coil</keyword>
<organism evidence="3 4">
    <name type="scientific">Paraglaciecola aquimarina</name>
    <dbReference type="NCBI Taxonomy" id="1235557"/>
    <lineage>
        <taxon>Bacteria</taxon>
        <taxon>Pseudomonadati</taxon>
        <taxon>Pseudomonadota</taxon>
        <taxon>Gammaproteobacteria</taxon>
        <taxon>Alteromonadales</taxon>
        <taxon>Alteromonadaceae</taxon>
        <taxon>Paraglaciecola</taxon>
    </lineage>
</organism>
<dbReference type="EMBL" id="JAWDIO010000002">
    <property type="protein sequence ID" value="MDU0352711.1"/>
    <property type="molecule type" value="Genomic_DNA"/>
</dbReference>
<gene>
    <name evidence="3" type="ORF">RS130_01185</name>
</gene>
<dbReference type="RefSeq" id="WP_316024422.1">
    <property type="nucleotide sequence ID" value="NZ_JAWDIO010000002.1"/>
</dbReference>
<sequence length="332" mass="36924">MMNNIVAKILLLYCVVGSHVTYAKQVNLLTGIVESAESQLVTAPKSDNWQVQIQWMADEGTIVNKGDLVVVFDSGGIQAEVEQSEEQLEMEKLELLQIKMKLQQAVTEAEGRLKLAKIMVDKTQIQASIPDGEISAYEKGKHVIAYEKALVEKIKAQESYKLRLEEQKVGIQKQKIEIIKLEESIAYKTGQLSNMSVTAKVTGPVSYMMHPHTHEKVAAGTNVQVSWKVLMVQAQSSYQVKTWVHEIDAARIDFANTDILLSLDAFPGMKYTGKILGMSSQAEQKNEWSNSAYYGLALGFNEQVQNKIYPGMSVRVELTSKQPTLLGAANND</sequence>
<dbReference type="Proteomes" id="UP001247805">
    <property type="component" value="Unassembled WGS sequence"/>
</dbReference>
<comment type="caution">
    <text evidence="3">The sequence shown here is derived from an EMBL/GenBank/DDBJ whole genome shotgun (WGS) entry which is preliminary data.</text>
</comment>
<dbReference type="PANTHER" id="PTHR32347">
    <property type="entry name" value="EFFLUX SYSTEM COMPONENT YKNX-RELATED"/>
    <property type="match status" value="1"/>
</dbReference>
<evidence type="ECO:0000313" key="4">
    <source>
        <dbReference type="Proteomes" id="UP001247805"/>
    </source>
</evidence>
<keyword evidence="4" id="KW-1185">Reference proteome</keyword>